<dbReference type="RefSeq" id="WP_172192691.1">
    <property type="nucleotide sequence ID" value="NZ_CAWPPK010000095.1"/>
</dbReference>
<gene>
    <name evidence="1" type="ORF">E5S67_05935</name>
</gene>
<comment type="caution">
    <text evidence="1">The sequence shown here is derived from an EMBL/GenBank/DDBJ whole genome shotgun (WGS) entry which is preliminary data.</text>
</comment>
<protein>
    <submittedName>
        <fullName evidence="1">Uncharacterized protein</fullName>
    </submittedName>
</protein>
<evidence type="ECO:0000313" key="2">
    <source>
        <dbReference type="Proteomes" id="UP000702425"/>
    </source>
</evidence>
<reference evidence="1 2" key="1">
    <citation type="journal article" date="2020" name="Sci. Rep.">
        <title>A novel cyanobacterial geosmin producer, revising GeoA distribution and dispersion patterns in Bacteria.</title>
        <authorList>
            <person name="Churro C."/>
            <person name="Semedo-Aguiar A.P."/>
            <person name="Silva A.D."/>
            <person name="Pereira-Leal J.B."/>
            <person name="Leite R.B."/>
        </authorList>
    </citation>
    <scope>NUCLEOTIDE SEQUENCE [LARGE SCALE GENOMIC DNA]</scope>
    <source>
        <strain evidence="1 2">IPMA8</strain>
    </source>
</reference>
<dbReference type="Proteomes" id="UP000702425">
    <property type="component" value="Unassembled WGS sequence"/>
</dbReference>
<proteinExistence type="predicted"/>
<keyword evidence="2" id="KW-1185">Reference proteome</keyword>
<name>A0ABX2D6G1_9CYAN</name>
<dbReference type="EMBL" id="SRRZ01000184">
    <property type="protein sequence ID" value="NQE38151.1"/>
    <property type="molecule type" value="Genomic_DNA"/>
</dbReference>
<accession>A0ABX2D6G1</accession>
<sequence>MQNPIIVDGHAFRIPGVPSRYRANCSRDFGVFVTGDTKGLNILEVQERKLSRGKFVEMAVCSIGSKILTFEPNYVNEQFTEIWGFPVSGGMKEFFHANCSELSTFLIHRQSRDKLKTLVESFSQQAFNSWVEEGMPGGYEEYARSKAADALFTNIFRFELIKQESREYGAYYAVSVSIRPPNGALDEAALKAARQVHEAETQGFICCEDPRLVENEQMCVASMPQSQAPVTLPEAEQQSAINVTTTSAKQIKSAK</sequence>
<evidence type="ECO:0000313" key="1">
    <source>
        <dbReference type="EMBL" id="NQE38151.1"/>
    </source>
</evidence>
<organism evidence="1 2">
    <name type="scientific">Microcoleus asticus IPMA8</name>
    <dbReference type="NCBI Taxonomy" id="2563858"/>
    <lineage>
        <taxon>Bacteria</taxon>
        <taxon>Bacillati</taxon>
        <taxon>Cyanobacteriota</taxon>
        <taxon>Cyanophyceae</taxon>
        <taxon>Oscillatoriophycideae</taxon>
        <taxon>Oscillatoriales</taxon>
        <taxon>Microcoleaceae</taxon>
        <taxon>Microcoleus</taxon>
        <taxon>Microcoleus asticus</taxon>
    </lineage>
</organism>